<comment type="caution">
    <text evidence="2">The sequence shown here is derived from an EMBL/GenBank/DDBJ whole genome shotgun (WGS) entry which is preliminary data.</text>
</comment>
<dbReference type="AlphaFoldDB" id="A0A0D7W382"/>
<accession>A0A0D7W382</accession>
<dbReference type="RefSeq" id="WP_044625947.1">
    <property type="nucleotide sequence ID" value="NZ_JTDV01000003.1"/>
</dbReference>
<dbReference type="Proteomes" id="UP000032361">
    <property type="component" value="Unassembled WGS sequence"/>
</dbReference>
<reference evidence="2 3" key="1">
    <citation type="journal article" date="2015" name="Antonie Van Leeuwenhoek">
        <title>Tamlana nanhaiensis sp. nov., isolated from surface seawater collected from the South China Sea.</title>
        <authorList>
            <person name="Liu X."/>
            <person name="Lai Q."/>
            <person name="Du Y."/>
            <person name="Li G."/>
            <person name="Sun F."/>
            <person name="Shao Z."/>
        </authorList>
    </citation>
    <scope>NUCLEOTIDE SEQUENCE [LARGE SCALE GENOMIC DNA]</scope>
    <source>
        <strain evidence="2 3">FHC16</strain>
    </source>
</reference>
<name>A0A0D7W382_9FLAO</name>
<gene>
    <name evidence="2" type="ORF">PK35_06860</name>
</gene>
<dbReference type="OrthoDB" id="9794261at2"/>
<dbReference type="InterPro" id="IPR032181">
    <property type="entry name" value="DUF5013"/>
</dbReference>
<dbReference type="EMBL" id="JTDV01000003">
    <property type="protein sequence ID" value="KJD33556.1"/>
    <property type="molecule type" value="Genomic_DNA"/>
</dbReference>
<proteinExistence type="predicted"/>
<evidence type="ECO:0000313" key="2">
    <source>
        <dbReference type="EMBL" id="KJD33556.1"/>
    </source>
</evidence>
<dbReference type="Pfam" id="PF16405">
    <property type="entry name" value="DUF5013"/>
    <property type="match status" value="1"/>
</dbReference>
<dbReference type="PATRIC" id="fig|1382798.3.peg.2695"/>
<evidence type="ECO:0000313" key="3">
    <source>
        <dbReference type="Proteomes" id="UP000032361"/>
    </source>
</evidence>
<keyword evidence="3" id="KW-1185">Reference proteome</keyword>
<feature type="domain" description="DUF5013" evidence="1">
    <location>
        <begin position="234"/>
        <end position="372"/>
    </location>
</feature>
<dbReference type="Pfam" id="PF16389">
    <property type="entry name" value="DUF4998"/>
    <property type="match status" value="1"/>
</dbReference>
<organism evidence="2 3">
    <name type="scientific">Neotamlana nanhaiensis</name>
    <dbReference type="NCBI Taxonomy" id="1382798"/>
    <lineage>
        <taxon>Bacteria</taxon>
        <taxon>Pseudomonadati</taxon>
        <taxon>Bacteroidota</taxon>
        <taxon>Flavobacteriia</taxon>
        <taxon>Flavobacteriales</taxon>
        <taxon>Flavobacteriaceae</taxon>
        <taxon>Neotamlana</taxon>
    </lineage>
</organism>
<dbReference type="PROSITE" id="PS51257">
    <property type="entry name" value="PROKAR_LIPOPROTEIN"/>
    <property type="match status" value="1"/>
</dbReference>
<sequence length="395" mass="42954">MNCKLNHVVKLLSLTFFLSVISCDFNELPELPASAELPLENVKSLVVTPSLNKVIIQGTVEDENVKEIMIYWNDRASSVAVPVNVTNDGFTLNQEIENLSDKLYLFEVQTNNGSGKNSDFISAGTEVYGQGYLDGLENRALITSTLTDNFLSVVFESSNPTSGILGTEMIYENADGEQIEVYVETSADLVNISSFLPGSTIQYRSAYLFSPVSVDTAFTSYATHKPLVVPKLGNAAVPFVAVESSGRWGTLGEPWVTNDAAKNHDGLGGWDEWNGNIFNLESGWGAPHFTDGKIYQKVTVDPANYILRIEVLSTNHDGNADGAYFVITKGEGIPNVADVETATEVVGFERIGTPGTYNVEFTIDETTDISIGEVATQNGNHFCNITSWELLAGNN</sequence>
<evidence type="ECO:0000259" key="1">
    <source>
        <dbReference type="Pfam" id="PF16405"/>
    </source>
</evidence>
<protein>
    <recommendedName>
        <fullName evidence="1">DUF5013 domain-containing protein</fullName>
    </recommendedName>
</protein>